<organism evidence="1 2">
    <name type="scientific">Trichonephila inaurata madagascariensis</name>
    <dbReference type="NCBI Taxonomy" id="2747483"/>
    <lineage>
        <taxon>Eukaryota</taxon>
        <taxon>Metazoa</taxon>
        <taxon>Ecdysozoa</taxon>
        <taxon>Arthropoda</taxon>
        <taxon>Chelicerata</taxon>
        <taxon>Arachnida</taxon>
        <taxon>Araneae</taxon>
        <taxon>Araneomorphae</taxon>
        <taxon>Entelegynae</taxon>
        <taxon>Araneoidea</taxon>
        <taxon>Nephilidae</taxon>
        <taxon>Trichonephila</taxon>
        <taxon>Trichonephila inaurata</taxon>
    </lineage>
</organism>
<dbReference type="AlphaFoldDB" id="A0A8X7CTR1"/>
<comment type="caution">
    <text evidence="1">The sequence shown here is derived from an EMBL/GenBank/DDBJ whole genome shotgun (WGS) entry which is preliminary data.</text>
</comment>
<sequence>MTSGEADKHRPENDDEVMLASTQSLLRDSGNGMAGLVAQHSSKWTLKVFCCVVLEWNDVVNAARYFGSK</sequence>
<proteinExistence type="predicted"/>
<reference evidence="1" key="1">
    <citation type="submission" date="2020-08" db="EMBL/GenBank/DDBJ databases">
        <title>Multicomponent nature underlies the extraordinary mechanical properties of spider dragline silk.</title>
        <authorList>
            <person name="Kono N."/>
            <person name="Nakamura H."/>
            <person name="Mori M."/>
            <person name="Yoshida Y."/>
            <person name="Ohtoshi R."/>
            <person name="Malay A.D."/>
            <person name="Moran D.A.P."/>
            <person name="Tomita M."/>
            <person name="Numata K."/>
            <person name="Arakawa K."/>
        </authorList>
    </citation>
    <scope>NUCLEOTIDE SEQUENCE</scope>
</reference>
<evidence type="ECO:0000313" key="2">
    <source>
        <dbReference type="Proteomes" id="UP000886998"/>
    </source>
</evidence>
<dbReference type="Proteomes" id="UP000886998">
    <property type="component" value="Unassembled WGS sequence"/>
</dbReference>
<evidence type="ECO:0000313" key="1">
    <source>
        <dbReference type="EMBL" id="GFY76897.1"/>
    </source>
</evidence>
<protein>
    <submittedName>
        <fullName evidence="1">Uncharacterized protein</fullName>
    </submittedName>
</protein>
<gene>
    <name evidence="1" type="ORF">TNIN_10211</name>
</gene>
<accession>A0A8X7CTR1</accession>
<dbReference type="EMBL" id="BMAV01022215">
    <property type="protein sequence ID" value="GFY76897.1"/>
    <property type="molecule type" value="Genomic_DNA"/>
</dbReference>
<keyword evidence="2" id="KW-1185">Reference proteome</keyword>
<name>A0A8X7CTR1_9ARAC</name>